<feature type="domain" description="Amidohydrolase 3" evidence="1">
    <location>
        <begin position="90"/>
        <end position="397"/>
    </location>
</feature>
<dbReference type="InterPro" id="IPR013108">
    <property type="entry name" value="Amidohydro_3"/>
</dbReference>
<evidence type="ECO:0000313" key="2">
    <source>
        <dbReference type="EMBL" id="CAB4559907.1"/>
    </source>
</evidence>
<dbReference type="EMBL" id="CAEZTC010000082">
    <property type="protein sequence ID" value="CAB4559907.1"/>
    <property type="molecule type" value="Genomic_DNA"/>
</dbReference>
<dbReference type="SUPFAM" id="SSF51556">
    <property type="entry name" value="Metallo-dependent hydrolases"/>
    <property type="match status" value="1"/>
</dbReference>
<dbReference type="Gene3D" id="2.30.40.10">
    <property type="entry name" value="Urease, subunit C, domain 1"/>
    <property type="match status" value="1"/>
</dbReference>
<dbReference type="Gene3D" id="3.20.20.140">
    <property type="entry name" value="Metal-dependent hydrolases"/>
    <property type="match status" value="1"/>
</dbReference>
<dbReference type="InterPro" id="IPR052349">
    <property type="entry name" value="Metallo-hydrolase_Enzymes"/>
</dbReference>
<accession>A0A6J6D7Q2</accession>
<dbReference type="PANTHER" id="PTHR32027:SF9">
    <property type="entry name" value="BLL3847 PROTEIN"/>
    <property type="match status" value="1"/>
</dbReference>
<dbReference type="AlphaFoldDB" id="A0A6J6D7Q2"/>
<gene>
    <name evidence="2" type="ORF">UFOPK1572_00755</name>
</gene>
<evidence type="ECO:0000259" key="1">
    <source>
        <dbReference type="Pfam" id="PF07969"/>
    </source>
</evidence>
<dbReference type="GO" id="GO:0016814">
    <property type="term" value="F:hydrolase activity, acting on carbon-nitrogen (but not peptide) bonds, in cyclic amidines"/>
    <property type="evidence" value="ECO:0007669"/>
    <property type="project" value="TreeGrafter"/>
</dbReference>
<dbReference type="PANTHER" id="PTHR32027">
    <property type="entry name" value="CYTOSINE DEAMINASE"/>
    <property type="match status" value="1"/>
</dbReference>
<reference evidence="2" key="1">
    <citation type="submission" date="2020-05" db="EMBL/GenBank/DDBJ databases">
        <authorList>
            <person name="Chiriac C."/>
            <person name="Salcher M."/>
            <person name="Ghai R."/>
            <person name="Kavagutti S V."/>
        </authorList>
    </citation>
    <scope>NUCLEOTIDE SEQUENCE</scope>
</reference>
<protein>
    <submittedName>
        <fullName evidence="2">Unannotated protein</fullName>
    </submittedName>
</protein>
<proteinExistence type="predicted"/>
<organism evidence="2">
    <name type="scientific">freshwater metagenome</name>
    <dbReference type="NCBI Taxonomy" id="449393"/>
    <lineage>
        <taxon>unclassified sequences</taxon>
        <taxon>metagenomes</taxon>
        <taxon>ecological metagenomes</taxon>
    </lineage>
</organism>
<dbReference type="InterPro" id="IPR011059">
    <property type="entry name" value="Metal-dep_hydrolase_composite"/>
</dbReference>
<name>A0A6J6D7Q2_9ZZZZ</name>
<dbReference type="Pfam" id="PF07969">
    <property type="entry name" value="Amidohydro_3"/>
    <property type="match status" value="1"/>
</dbReference>
<sequence length="411" mass="44043">MTELHLQSARTLSGDLVDVGIDQVTGRIIRVTQSGTLQPSPTSHTLDLTGYLLTSGFIEPHAHLDKAFLADRVDNPEGDLMGAIIGLDAIRSTITFDDIVTRATQAAILLSQNGVTGIRSHADVTLEGGLTPLLALLETKRRCAHFIDIQVAMLLEWPLTGTQGAQRHALALDAIAAGADVVGGCPHLDDNPTQAIDILLQLAHDHNLPLDLHADENLRPTSHDLETLADVALRTSPTIALNASHCVALSVRDDRDIERIAEKVAQASISVTVLPQTNLFLQSRDSSARKQRAIAPIDLLRKSHVNVASGADNVQDPFNPVGRLDPLETASLLVMAAHQSTQNAYEMVTTSAASVIYGDDRGLVVDKVADLVAVPAHNARHAIAMGSSQRIVIKNGQLLTPDSYKDLPTYN</sequence>
<dbReference type="InterPro" id="IPR032466">
    <property type="entry name" value="Metal_Hydrolase"/>
</dbReference>